<dbReference type="OrthoDB" id="4086742at2759"/>
<comment type="caution">
    <text evidence="2">The sequence shown here is derived from an EMBL/GenBank/DDBJ whole genome shotgun (WGS) entry which is preliminary data.</text>
</comment>
<protein>
    <submittedName>
        <fullName evidence="2">Ribosome biogenesis protein ALB1</fullName>
    </submittedName>
</protein>
<name>A0A1E5RKK8_9ASCO</name>
<dbReference type="EMBL" id="LPNL01000004">
    <property type="protein sequence ID" value="OEJ87415.1"/>
    <property type="molecule type" value="Genomic_DNA"/>
</dbReference>
<evidence type="ECO:0000313" key="2">
    <source>
        <dbReference type="EMBL" id="OEJ87415.1"/>
    </source>
</evidence>
<keyword evidence="3" id="KW-1185">Reference proteome</keyword>
<organism evidence="2 3">
    <name type="scientific">Hanseniaspora opuntiae</name>
    <dbReference type="NCBI Taxonomy" id="211096"/>
    <lineage>
        <taxon>Eukaryota</taxon>
        <taxon>Fungi</taxon>
        <taxon>Dikarya</taxon>
        <taxon>Ascomycota</taxon>
        <taxon>Saccharomycotina</taxon>
        <taxon>Saccharomycetes</taxon>
        <taxon>Saccharomycodales</taxon>
        <taxon>Saccharomycodaceae</taxon>
        <taxon>Hanseniaspora</taxon>
    </lineage>
</organism>
<feature type="region of interest" description="Disordered" evidence="1">
    <location>
        <begin position="1"/>
        <end position="22"/>
    </location>
</feature>
<reference evidence="3" key="1">
    <citation type="journal article" date="2016" name="Genome Announc.">
        <title>Genome sequences of three species of Hanseniaspora isolated from spontaneous wine fermentations.</title>
        <authorList>
            <person name="Sternes P.R."/>
            <person name="Lee D."/>
            <person name="Kutyna D.R."/>
            <person name="Borneman A.R."/>
        </authorList>
    </citation>
    <scope>NUCLEOTIDE SEQUENCE [LARGE SCALE GENOMIC DNA]</scope>
    <source>
        <strain evidence="3">AWRI3578</strain>
    </source>
</reference>
<gene>
    <name evidence="2" type="ORF">AWRI3578_g1562</name>
</gene>
<proteinExistence type="predicted"/>
<dbReference type="AlphaFoldDB" id="A0A1E5RKK8"/>
<feature type="compositionally biased region" description="Polar residues" evidence="1">
    <location>
        <begin position="1"/>
        <end position="18"/>
    </location>
</feature>
<accession>A0A1E5RKK8</accession>
<sequence length="176" mass="20024">MPSKNSINRPKQLANNAKRQQRAHKKAIFRKDYGLNSLNSAVRGARARVDYSTQLEIYKNEYKPLEVHHGRLTNLLSSKSLSTKRAQKIARNIKYVEKRKYLKEQLKLEKNNGNPNVNTYSTDISVLPSTKVKDNTLKPVEAVKCYINEVISQNKQQSFNSGFIGNQGTLLGKATF</sequence>
<dbReference type="Proteomes" id="UP000095605">
    <property type="component" value="Unassembled WGS sequence"/>
</dbReference>
<evidence type="ECO:0000313" key="3">
    <source>
        <dbReference type="Proteomes" id="UP000095605"/>
    </source>
</evidence>
<evidence type="ECO:0000256" key="1">
    <source>
        <dbReference type="SAM" id="MobiDB-lite"/>
    </source>
</evidence>